<keyword evidence="1" id="KW-1133">Transmembrane helix</keyword>
<evidence type="ECO:0000313" key="2">
    <source>
        <dbReference type="EMBL" id="GKT46810.1"/>
    </source>
</evidence>
<dbReference type="Proteomes" id="UP001055115">
    <property type="component" value="Unassembled WGS sequence"/>
</dbReference>
<evidence type="ECO:0000313" key="3">
    <source>
        <dbReference type="Proteomes" id="UP001055115"/>
    </source>
</evidence>
<sequence>MSIDEKQDPWSTNIEDGHKVDLLDVPKRVYTTPFLDELVSRPLNPLTLPKLIVGVALCGILYLAQKVLVLLPEAPAGTNDFLGYALKKEFTGLSQVDSILSLLVWAFSEQVSGSDLNKRLQCLYFLMNLIPVIYIWTVEGYRNGNQLTLVSWASLYAVYQLVGIGKVAPVYYLISLYTTDRKVYTRPTGRPIPSSVARVLPAALCFGYVVPTILMFTQYGDNMAQQNAIAFWQPSPVYVSILTWVFSGILRYVSPTTKSLDWEIFDQKDLGSLRIGYALCFFTTAVLHICVFVYAHLSPSVSFVKAFFDLPTVASMSLGHDISGFWKYDMLLCFGAVATWCLYSVYELRRLGYVTTRTAVGAAMATSLGNIVIGPGATYAALWAWREDIIAGLVKE</sequence>
<protein>
    <submittedName>
        <fullName evidence="2">Citreoviridin biosynthesis protein D</fullName>
    </submittedName>
</protein>
<feature type="transmembrane region" description="Helical" evidence="1">
    <location>
        <begin position="195"/>
        <end position="217"/>
    </location>
</feature>
<keyword evidence="3" id="KW-1185">Reference proteome</keyword>
<dbReference type="AlphaFoldDB" id="A0AA37LIY3"/>
<keyword evidence="1" id="KW-0812">Transmembrane</keyword>
<feature type="transmembrane region" description="Helical" evidence="1">
    <location>
        <begin position="358"/>
        <end position="385"/>
    </location>
</feature>
<feature type="transmembrane region" description="Helical" evidence="1">
    <location>
        <begin position="325"/>
        <end position="346"/>
    </location>
</feature>
<keyword evidence="1" id="KW-0472">Membrane</keyword>
<feature type="transmembrane region" description="Helical" evidence="1">
    <location>
        <begin position="120"/>
        <end position="137"/>
    </location>
</feature>
<dbReference type="EMBL" id="BQXU01000017">
    <property type="protein sequence ID" value="GKT46810.1"/>
    <property type="molecule type" value="Genomic_DNA"/>
</dbReference>
<feature type="transmembrane region" description="Helical" evidence="1">
    <location>
        <begin position="275"/>
        <end position="297"/>
    </location>
</feature>
<dbReference type="GeneID" id="73327793"/>
<feature type="transmembrane region" description="Helical" evidence="1">
    <location>
        <begin position="149"/>
        <end position="174"/>
    </location>
</feature>
<evidence type="ECO:0000256" key="1">
    <source>
        <dbReference type="SAM" id="Phobius"/>
    </source>
</evidence>
<accession>A0AA37LIY3</accession>
<reference evidence="2 3" key="1">
    <citation type="submission" date="2022-03" db="EMBL/GenBank/DDBJ databases">
        <title>Genome data of Colletotrichum spp.</title>
        <authorList>
            <person name="Utami Y.D."/>
            <person name="Hiruma K."/>
        </authorList>
    </citation>
    <scope>NUCLEOTIDE SEQUENCE [LARGE SCALE GENOMIC DNA]</scope>
    <source>
        <strain evidence="2 3">MAFF 239500</strain>
    </source>
</reference>
<name>A0AA37LIY3_9PEZI</name>
<proteinExistence type="predicted"/>
<comment type="caution">
    <text evidence="2">The sequence shown here is derived from an EMBL/GenBank/DDBJ whole genome shotgun (WGS) entry which is preliminary data.</text>
</comment>
<feature type="transmembrane region" description="Helical" evidence="1">
    <location>
        <begin position="237"/>
        <end position="254"/>
    </location>
</feature>
<dbReference type="RefSeq" id="XP_049129160.1">
    <property type="nucleotide sequence ID" value="XM_049273203.1"/>
</dbReference>
<gene>
    <name evidence="2" type="ORF">ColSpa_06991</name>
</gene>
<organism evidence="2 3">
    <name type="scientific">Colletotrichum spaethianum</name>
    <dbReference type="NCBI Taxonomy" id="700344"/>
    <lineage>
        <taxon>Eukaryota</taxon>
        <taxon>Fungi</taxon>
        <taxon>Dikarya</taxon>
        <taxon>Ascomycota</taxon>
        <taxon>Pezizomycotina</taxon>
        <taxon>Sordariomycetes</taxon>
        <taxon>Hypocreomycetidae</taxon>
        <taxon>Glomerellales</taxon>
        <taxon>Glomerellaceae</taxon>
        <taxon>Colletotrichum</taxon>
        <taxon>Colletotrichum spaethianum species complex</taxon>
    </lineage>
</organism>